<evidence type="ECO:0000313" key="2">
    <source>
        <dbReference type="EMBL" id="GGA44239.1"/>
    </source>
</evidence>
<accession>A0ABQ1GI13</accession>
<proteinExistence type="predicted"/>
<reference evidence="3" key="1">
    <citation type="journal article" date="2019" name="Int. J. Syst. Evol. Microbiol.">
        <title>The Global Catalogue of Microorganisms (GCM) 10K type strain sequencing project: providing services to taxonomists for standard genome sequencing and annotation.</title>
        <authorList>
            <consortium name="The Broad Institute Genomics Platform"/>
            <consortium name="The Broad Institute Genome Sequencing Center for Infectious Disease"/>
            <person name="Wu L."/>
            <person name="Ma J."/>
        </authorList>
    </citation>
    <scope>NUCLEOTIDE SEQUENCE [LARGE SCALE GENOMIC DNA]</scope>
    <source>
        <strain evidence="3">CGMCC 1.10106</strain>
    </source>
</reference>
<organism evidence="2 3">
    <name type="scientific">Sphingomonas psychrolutea</name>
    <dbReference type="NCBI Taxonomy" id="1259676"/>
    <lineage>
        <taxon>Bacteria</taxon>
        <taxon>Pseudomonadati</taxon>
        <taxon>Pseudomonadota</taxon>
        <taxon>Alphaproteobacteria</taxon>
        <taxon>Sphingomonadales</taxon>
        <taxon>Sphingomonadaceae</taxon>
        <taxon>Sphingomonas</taxon>
    </lineage>
</organism>
<name>A0ABQ1GI13_9SPHN</name>
<dbReference type="Pfam" id="PF05016">
    <property type="entry name" value="ParE_toxin"/>
    <property type="match status" value="1"/>
</dbReference>
<dbReference type="InterPro" id="IPR007712">
    <property type="entry name" value="RelE/ParE_toxin"/>
</dbReference>
<dbReference type="RefSeq" id="WP_188446055.1">
    <property type="nucleotide sequence ID" value="NZ_BMDW01000006.1"/>
</dbReference>
<comment type="caution">
    <text evidence="2">The sequence shown here is derived from an EMBL/GenBank/DDBJ whole genome shotgun (WGS) entry which is preliminary data.</text>
</comment>
<dbReference type="EMBL" id="BMDW01000006">
    <property type="protein sequence ID" value="GGA44239.1"/>
    <property type="molecule type" value="Genomic_DNA"/>
</dbReference>
<evidence type="ECO:0008006" key="4">
    <source>
        <dbReference type="Google" id="ProtNLM"/>
    </source>
</evidence>
<keyword evidence="3" id="KW-1185">Reference proteome</keyword>
<gene>
    <name evidence="2" type="ORF">GCM10011395_13060</name>
</gene>
<evidence type="ECO:0000313" key="3">
    <source>
        <dbReference type="Proteomes" id="UP000618591"/>
    </source>
</evidence>
<dbReference type="InterPro" id="IPR035093">
    <property type="entry name" value="RelE/ParE_toxin_dom_sf"/>
</dbReference>
<protein>
    <recommendedName>
        <fullName evidence="4">Type II toxin-antitoxin system RelE/ParE family toxin</fullName>
    </recommendedName>
</protein>
<evidence type="ECO:0000256" key="1">
    <source>
        <dbReference type="ARBA" id="ARBA00022649"/>
    </source>
</evidence>
<dbReference type="Gene3D" id="3.30.2310.20">
    <property type="entry name" value="RelE-like"/>
    <property type="match status" value="1"/>
</dbReference>
<dbReference type="Proteomes" id="UP000618591">
    <property type="component" value="Unassembled WGS sequence"/>
</dbReference>
<keyword evidence="1" id="KW-1277">Toxin-antitoxin system</keyword>
<sequence>MSRSTIVVRAAARRDIERHYRWLADEAGFDVADRFLDATDRTFAVLAENPGIAPRFVSTHPRLGALHKWKVDGFPNHLIFYERRPNGISVVRLIHAAQDWWSLTGAAE</sequence>